<protein>
    <submittedName>
        <fullName evidence="1">Uncharacterized protein</fullName>
    </submittedName>
</protein>
<gene>
    <name evidence="1" type="ORF">RRF57_012836</name>
</gene>
<proteinExistence type="predicted"/>
<sequence>MCKGATEALERSQQVSYKDVQATEGRIESDQTSQVLWSTRRSQPFCRKGYQVEKKKGNMFVKPSEPYPDSPEQKTSLSLESLFMLQATLGDLAQIG</sequence>
<accession>A0AAN7V4M2</accession>
<evidence type="ECO:0000313" key="2">
    <source>
        <dbReference type="Proteomes" id="UP001305414"/>
    </source>
</evidence>
<comment type="caution">
    <text evidence="1">The sequence shown here is derived from an EMBL/GenBank/DDBJ whole genome shotgun (WGS) entry which is preliminary data.</text>
</comment>
<dbReference type="Proteomes" id="UP001305414">
    <property type="component" value="Unassembled WGS sequence"/>
</dbReference>
<dbReference type="EMBL" id="JAWHQM010000092">
    <property type="protein sequence ID" value="KAK5637124.1"/>
    <property type="molecule type" value="Genomic_DNA"/>
</dbReference>
<reference evidence="1 2" key="1">
    <citation type="submission" date="2023-10" db="EMBL/GenBank/DDBJ databases">
        <title>Draft genome sequence of Xylaria bambusicola isolate GMP-LS, the root and basal stem rot pathogen of sugarcane in Indonesia.</title>
        <authorList>
            <person name="Selvaraj P."/>
            <person name="Muralishankar V."/>
            <person name="Muruganantham S."/>
            <person name="Sp S."/>
            <person name="Haryani S."/>
            <person name="Lau K.J.X."/>
            <person name="Naqvi N.I."/>
        </authorList>
    </citation>
    <scope>NUCLEOTIDE SEQUENCE [LARGE SCALE GENOMIC DNA]</scope>
    <source>
        <strain evidence="1">GMP-LS</strain>
    </source>
</reference>
<name>A0AAN7V4M2_9PEZI</name>
<dbReference type="AlphaFoldDB" id="A0AAN7V4M2"/>
<evidence type="ECO:0000313" key="1">
    <source>
        <dbReference type="EMBL" id="KAK5637124.1"/>
    </source>
</evidence>
<organism evidence="1 2">
    <name type="scientific">Xylaria bambusicola</name>
    <dbReference type="NCBI Taxonomy" id="326684"/>
    <lineage>
        <taxon>Eukaryota</taxon>
        <taxon>Fungi</taxon>
        <taxon>Dikarya</taxon>
        <taxon>Ascomycota</taxon>
        <taxon>Pezizomycotina</taxon>
        <taxon>Sordariomycetes</taxon>
        <taxon>Xylariomycetidae</taxon>
        <taxon>Xylariales</taxon>
        <taxon>Xylariaceae</taxon>
        <taxon>Xylaria</taxon>
    </lineage>
</organism>
<keyword evidence="2" id="KW-1185">Reference proteome</keyword>